<dbReference type="EMBL" id="GL983073">
    <property type="protein sequence ID" value="EGR34583.1"/>
    <property type="molecule type" value="Genomic_DNA"/>
</dbReference>
<protein>
    <submittedName>
        <fullName evidence="7">Neurohypophysial n-terminal domain protein</fullName>
        <ecNumber evidence="7">3.4.21.75</ecNumber>
    </submittedName>
</protein>
<dbReference type="Pfam" id="PF15913">
    <property type="entry name" value="Furin-like_2"/>
    <property type="match status" value="1"/>
</dbReference>
<dbReference type="OrthoDB" id="293167at2759"/>
<evidence type="ECO:0000259" key="6">
    <source>
        <dbReference type="Pfam" id="PF15913"/>
    </source>
</evidence>
<keyword evidence="2" id="KW-0964">Secreted</keyword>
<dbReference type="EC" id="3.4.21.75" evidence="7"/>
<dbReference type="SMART" id="SM00261">
    <property type="entry name" value="FU"/>
    <property type="match status" value="5"/>
</dbReference>
<dbReference type="PANTHER" id="PTHR46987">
    <property type="entry name" value="NEUROHYPOPHYSIAL HORMONES, N-TERMINAL DOMAIN CONTAINING PROTEIN"/>
    <property type="match status" value="1"/>
</dbReference>
<keyword evidence="8" id="KW-1185">Reference proteome</keyword>
<dbReference type="InterPro" id="IPR051514">
    <property type="entry name" value="R-spondin"/>
</dbReference>
<gene>
    <name evidence="7" type="ORF">IMG5_006440</name>
</gene>
<dbReference type="InterPro" id="IPR006212">
    <property type="entry name" value="Furin_repeat"/>
</dbReference>
<dbReference type="OMA" id="NICTQCK"/>
<keyword evidence="3" id="KW-0732">Signal</keyword>
<accession>G0QJL7</accession>
<dbReference type="PANTHER" id="PTHR46987:SF7">
    <property type="entry name" value="TNFR-CYS DOMAIN-CONTAINING PROTEIN"/>
    <property type="match status" value="1"/>
</dbReference>
<sequence>MCYECTQYKFIQYYLQYYLDGVQYGKCLKQCYIGYFKVFLDGKFICKKCENGCFECEKQDNSNFSCFSCIFGFFLYNQQCLDKCPDGFFANENSLKCESCEFPCILCEKEKNRCNSCVQLDEKGEELVLFKNKCIYKSSCPPFFFIDSINRQCLICEGNCIQCQDKSTSCTQCKNGLFAYNLQCINECPLGFFNDLNQGKCSQCSEICVSCKNNPFECFQCKNGFFFYQNKCLKECPDSFFGKNLICEKCADNCLKCTGDKPNECTGCITGFFLKDNQCVIKDICINDCHISCKECFGPRDNQCFQCNKKYYFYNQKCKECPLGCDE</sequence>
<organism evidence="7 8">
    <name type="scientific">Ichthyophthirius multifiliis</name>
    <name type="common">White spot disease agent</name>
    <name type="synonym">Ich</name>
    <dbReference type="NCBI Taxonomy" id="5932"/>
    <lineage>
        <taxon>Eukaryota</taxon>
        <taxon>Sar</taxon>
        <taxon>Alveolata</taxon>
        <taxon>Ciliophora</taxon>
        <taxon>Intramacronucleata</taxon>
        <taxon>Oligohymenophorea</taxon>
        <taxon>Hymenostomatida</taxon>
        <taxon>Ophryoglenina</taxon>
        <taxon>Ichthyophthirius</taxon>
    </lineage>
</organism>
<name>G0QJL7_ICHMU</name>
<dbReference type="GO" id="GO:0005576">
    <property type="term" value="C:extracellular region"/>
    <property type="evidence" value="ECO:0007669"/>
    <property type="project" value="UniProtKB-SubCell"/>
</dbReference>
<dbReference type="Gene3D" id="2.10.220.10">
    <property type="entry name" value="Hormone Receptor, Insulin-like Growth Factor Receptor 1, Chain A, domain 2"/>
    <property type="match status" value="4"/>
</dbReference>
<dbReference type="InterPro" id="IPR009030">
    <property type="entry name" value="Growth_fac_rcpt_cys_sf"/>
</dbReference>
<dbReference type="RefSeq" id="XP_004039887.1">
    <property type="nucleotide sequence ID" value="XM_004039839.1"/>
</dbReference>
<dbReference type="SUPFAM" id="SSF57184">
    <property type="entry name" value="Growth factor receptor domain"/>
    <property type="match status" value="3"/>
</dbReference>
<dbReference type="InterPro" id="IPR043601">
    <property type="entry name" value="Rspo_Fu-CRD_dom"/>
</dbReference>
<dbReference type="GeneID" id="14910777"/>
<dbReference type="STRING" id="857967.G0QJL7"/>
<comment type="subcellular location">
    <subcellularLocation>
        <location evidence="1">Secreted</location>
    </subcellularLocation>
</comment>
<evidence type="ECO:0000256" key="3">
    <source>
        <dbReference type="ARBA" id="ARBA00022729"/>
    </source>
</evidence>
<keyword evidence="5" id="KW-0325">Glycoprotein</keyword>
<keyword evidence="4" id="KW-1015">Disulfide bond</keyword>
<dbReference type="eggNOG" id="KOG3525">
    <property type="taxonomic scope" value="Eukaryota"/>
</dbReference>
<feature type="domain" description="R-spondin Fu-CRD" evidence="6">
    <location>
        <begin position="2"/>
        <end position="97"/>
    </location>
</feature>
<dbReference type="AlphaFoldDB" id="G0QJL7"/>
<dbReference type="GO" id="GO:0004252">
    <property type="term" value="F:serine-type endopeptidase activity"/>
    <property type="evidence" value="ECO:0007669"/>
    <property type="project" value="UniProtKB-EC"/>
</dbReference>
<dbReference type="InParanoid" id="G0QJL7"/>
<dbReference type="Proteomes" id="UP000008983">
    <property type="component" value="Unassembled WGS sequence"/>
</dbReference>
<reference evidence="7 8" key="1">
    <citation type="submission" date="2011-07" db="EMBL/GenBank/DDBJ databases">
        <authorList>
            <person name="Coyne R."/>
            <person name="Brami D."/>
            <person name="Johnson J."/>
            <person name="Hostetler J."/>
            <person name="Hannick L."/>
            <person name="Clark T."/>
            <person name="Cassidy-Hanley D."/>
            <person name="Inman J."/>
        </authorList>
    </citation>
    <scope>NUCLEOTIDE SEQUENCE [LARGE SCALE GENOMIC DNA]</scope>
    <source>
        <strain evidence="7 8">G5</strain>
    </source>
</reference>
<evidence type="ECO:0000313" key="8">
    <source>
        <dbReference type="Proteomes" id="UP000008983"/>
    </source>
</evidence>
<proteinExistence type="predicted"/>
<feature type="non-terminal residue" evidence="7">
    <location>
        <position position="327"/>
    </location>
</feature>
<evidence type="ECO:0000313" key="7">
    <source>
        <dbReference type="EMBL" id="EGR34583.1"/>
    </source>
</evidence>
<evidence type="ECO:0000256" key="2">
    <source>
        <dbReference type="ARBA" id="ARBA00022525"/>
    </source>
</evidence>
<evidence type="ECO:0000256" key="5">
    <source>
        <dbReference type="ARBA" id="ARBA00023180"/>
    </source>
</evidence>
<evidence type="ECO:0000256" key="1">
    <source>
        <dbReference type="ARBA" id="ARBA00004613"/>
    </source>
</evidence>
<keyword evidence="7" id="KW-0378">Hydrolase</keyword>
<dbReference type="CDD" id="cd00064">
    <property type="entry name" value="FU"/>
    <property type="match status" value="1"/>
</dbReference>
<evidence type="ECO:0000256" key="4">
    <source>
        <dbReference type="ARBA" id="ARBA00023157"/>
    </source>
</evidence>